<reference evidence="3" key="1">
    <citation type="submission" date="2019-04" db="EMBL/GenBank/DDBJ databases">
        <title>Sequencing of skin fungus with MAO and IRED activity.</title>
        <authorList>
            <person name="Marsaioli A.J."/>
            <person name="Bonatto J.M.C."/>
            <person name="Reis Junior O."/>
        </authorList>
    </citation>
    <scope>NUCLEOTIDE SEQUENCE</scope>
    <source>
        <strain evidence="3">28M1</strain>
    </source>
</reference>
<dbReference type="OrthoDB" id="2590398at2759"/>
<keyword evidence="4" id="KW-1185">Reference proteome</keyword>
<gene>
    <name evidence="3" type="ORF">E8E12_008013</name>
</gene>
<accession>A0A9P4WLL5</accession>
<dbReference type="Gene3D" id="3.90.550.10">
    <property type="entry name" value="Spore Coat Polysaccharide Biosynthesis Protein SpsA, Chain A"/>
    <property type="match status" value="1"/>
</dbReference>
<protein>
    <submittedName>
        <fullName evidence="3">Uncharacterized protein</fullName>
    </submittedName>
</protein>
<keyword evidence="2" id="KW-0472">Membrane</keyword>
<keyword evidence="2" id="KW-0812">Transmembrane</keyword>
<feature type="region of interest" description="Disordered" evidence="1">
    <location>
        <begin position="131"/>
        <end position="164"/>
    </location>
</feature>
<organism evidence="3 4">
    <name type="scientific">Didymella heteroderae</name>
    <dbReference type="NCBI Taxonomy" id="1769908"/>
    <lineage>
        <taxon>Eukaryota</taxon>
        <taxon>Fungi</taxon>
        <taxon>Dikarya</taxon>
        <taxon>Ascomycota</taxon>
        <taxon>Pezizomycotina</taxon>
        <taxon>Dothideomycetes</taxon>
        <taxon>Pleosporomycetidae</taxon>
        <taxon>Pleosporales</taxon>
        <taxon>Pleosporineae</taxon>
        <taxon>Didymellaceae</taxon>
        <taxon>Didymella</taxon>
    </lineage>
</organism>
<keyword evidence="2" id="KW-1133">Transmembrane helix</keyword>
<dbReference type="SUPFAM" id="SSF53448">
    <property type="entry name" value="Nucleotide-diphospho-sugar transferases"/>
    <property type="match status" value="1"/>
</dbReference>
<evidence type="ECO:0000256" key="1">
    <source>
        <dbReference type="SAM" id="MobiDB-lite"/>
    </source>
</evidence>
<feature type="transmembrane region" description="Helical" evidence="2">
    <location>
        <begin position="264"/>
        <end position="286"/>
    </location>
</feature>
<evidence type="ECO:0000313" key="3">
    <source>
        <dbReference type="EMBL" id="KAF3036226.1"/>
    </source>
</evidence>
<evidence type="ECO:0000256" key="2">
    <source>
        <dbReference type="SAM" id="Phobius"/>
    </source>
</evidence>
<dbReference type="Pfam" id="PF13641">
    <property type="entry name" value="Glyco_tranf_2_3"/>
    <property type="match status" value="1"/>
</dbReference>
<name>A0A9P4WLL5_9PLEO</name>
<dbReference type="CDD" id="cd00761">
    <property type="entry name" value="Glyco_tranf_GTA_type"/>
    <property type="match status" value="1"/>
</dbReference>
<dbReference type="EMBL" id="SWKV01000052">
    <property type="protein sequence ID" value="KAF3036226.1"/>
    <property type="molecule type" value="Genomic_DNA"/>
</dbReference>
<feature type="transmembrane region" description="Helical" evidence="2">
    <location>
        <begin position="617"/>
        <end position="634"/>
    </location>
</feature>
<dbReference type="InterPro" id="IPR029044">
    <property type="entry name" value="Nucleotide-diphossugar_trans"/>
</dbReference>
<dbReference type="Proteomes" id="UP000758155">
    <property type="component" value="Unassembled WGS sequence"/>
</dbReference>
<feature type="transmembrane region" description="Helical" evidence="2">
    <location>
        <begin position="654"/>
        <end position="675"/>
    </location>
</feature>
<proteinExistence type="predicted"/>
<dbReference type="AlphaFoldDB" id="A0A9P4WLL5"/>
<feature type="transmembrane region" description="Helical" evidence="2">
    <location>
        <begin position="230"/>
        <end position="252"/>
    </location>
</feature>
<comment type="caution">
    <text evidence="3">The sequence shown here is derived from an EMBL/GenBank/DDBJ whole genome shotgun (WGS) entry which is preliminary data.</text>
</comment>
<evidence type="ECO:0000313" key="4">
    <source>
        <dbReference type="Proteomes" id="UP000758155"/>
    </source>
</evidence>
<sequence length="718" mass="80795">MPSLVLRWFSRGGPHQRLDENTLEAAVYEPLVPEAAQLRSQESVFEPRRNQSQYSFSNYSQVSIPDAIPFADPASLYSDDVTLAPSSLAPSSPRQSHHIRMTLTPEASSLNVANVYSDSFADLSTQTLIDTTPSKPNPFADPDEITPIQDPCRSRPVLSPRASQLSIEKGKDVSVRVASVDESSATKKPAKALRPFIAVKDFLLAHISPKTIWNMFDVRELLWPMTWKKYAVLAAVGSLIATIVVCEVYFHWIRSAMEITRRNMLPVLIIVIGLEPAMITLMLLVARIPDVPAAEETISAHDDIEAQTQAMNEKPERTDREQRTALVIPCHNSDHDAFQRVMESAFVHFHPSSIFIIDNARTMHPKNNVFRNFVRSLHPEINYIWSPIGSKNAAQLVGAVAAKDFDFIFTVDDDVCIPANFRAPVDKIDDVTKGVAFPLKATNADGEVPLFLVAWQDVEYRMAGLVKLAESDICGVLYPHGAGWFCERETLIDLISNYHSLDFIAEDVNTGVSMQKMKKRIAFDASCVLETEVPTTFLGPGLNWYNQRVRSWEMGRHGRLLAFMGRMLFSFNGQTTLHGIFWQKFVHFYSIACIIVDWVRVPILVTMGGNGAYWRQAGLLMLVSIFPVLAYNYLSCRRRPDMRTPFWGAMTIPVYKQIYALVSLVGAIRSVLYYIGGHNKPKTVKQMVKDGDERAFWLDPRFETNPAFLADAIEEKLC</sequence>